<dbReference type="Proteomes" id="UP001529245">
    <property type="component" value="Unassembled WGS sequence"/>
</dbReference>
<evidence type="ECO:0000259" key="1">
    <source>
        <dbReference type="Pfam" id="PF03050"/>
    </source>
</evidence>
<evidence type="ECO:0000313" key="2">
    <source>
        <dbReference type="EMBL" id="MDI9260529.1"/>
    </source>
</evidence>
<evidence type="ECO:0000313" key="3">
    <source>
        <dbReference type="Proteomes" id="UP001529245"/>
    </source>
</evidence>
<proteinExistence type="predicted"/>
<dbReference type="InterPro" id="IPR004291">
    <property type="entry name" value="Transposase_IS66_central"/>
</dbReference>
<reference evidence="2 3" key="1">
    <citation type="submission" date="2023-04" db="EMBL/GenBank/DDBJ databases">
        <title>A. sendaiensis sub sp. chiapanensis a novel subspecie with specific adaptation in bacterial cell wall isolated from an active volcano.</title>
        <authorList>
            <person name="Alvarez Gutierrez P.E."/>
            <person name="Ortiz Cortes L.Y."/>
        </authorList>
    </citation>
    <scope>NUCLEOTIDE SEQUENCE [LARGE SCALE GENOMIC DNA]</scope>
    <source>
        <strain evidence="2 3">PA2</strain>
    </source>
</reference>
<organism evidence="2 3">
    <name type="scientific">Alicyclobacillus sendaiensis PA2</name>
    <dbReference type="NCBI Taxonomy" id="3029425"/>
    <lineage>
        <taxon>Bacteria</taxon>
        <taxon>Bacillati</taxon>
        <taxon>Bacillota</taxon>
        <taxon>Bacilli</taxon>
        <taxon>Bacillales</taxon>
        <taxon>Alicyclobacillaceae</taxon>
        <taxon>Alicyclobacillus</taxon>
    </lineage>
</organism>
<keyword evidence="3" id="KW-1185">Reference proteome</keyword>
<feature type="domain" description="Transposase IS66 central" evidence="1">
    <location>
        <begin position="1"/>
        <end position="48"/>
    </location>
</feature>
<dbReference type="Pfam" id="PF03050">
    <property type="entry name" value="DDE_Tnp_IS66"/>
    <property type="match status" value="1"/>
</dbReference>
<sequence>MTQKFVDGMPLYRQEQQFARHGYPLSRHTLANWVVHAAEKWVKPLYTKPPPNVCEWRKASSSWTRL</sequence>
<dbReference type="EMBL" id="JASGCB010000016">
    <property type="protein sequence ID" value="MDI9260529.1"/>
    <property type="molecule type" value="Genomic_DNA"/>
</dbReference>
<name>A0ABT6XZL3_ALISE</name>
<protein>
    <submittedName>
        <fullName evidence="2">Transposase</fullName>
    </submittedName>
</protein>
<gene>
    <name evidence="2" type="ORF">QID03_10050</name>
</gene>
<accession>A0ABT6XZL3</accession>
<comment type="caution">
    <text evidence="2">The sequence shown here is derived from an EMBL/GenBank/DDBJ whole genome shotgun (WGS) entry which is preliminary data.</text>
</comment>
<dbReference type="RefSeq" id="WP_283203997.1">
    <property type="nucleotide sequence ID" value="NZ_JASGCB010000016.1"/>
</dbReference>